<dbReference type="InterPro" id="IPR020449">
    <property type="entry name" value="Tscrpt_reg_AraC-type_HTH"/>
</dbReference>
<evidence type="ECO:0000256" key="2">
    <source>
        <dbReference type="ARBA" id="ARBA00023125"/>
    </source>
</evidence>
<dbReference type="GO" id="GO:0003700">
    <property type="term" value="F:DNA-binding transcription factor activity"/>
    <property type="evidence" value="ECO:0007669"/>
    <property type="project" value="InterPro"/>
</dbReference>
<dbReference type="GO" id="GO:0043565">
    <property type="term" value="F:sequence-specific DNA binding"/>
    <property type="evidence" value="ECO:0007669"/>
    <property type="project" value="InterPro"/>
</dbReference>
<accession>A0A926EEF2</accession>
<keyword evidence="1" id="KW-0805">Transcription regulation</keyword>
<dbReference type="SMART" id="SM00342">
    <property type="entry name" value="HTH_ARAC"/>
    <property type="match status" value="1"/>
</dbReference>
<dbReference type="InterPro" id="IPR018062">
    <property type="entry name" value="HTH_AraC-typ_CS"/>
</dbReference>
<dbReference type="PRINTS" id="PR00032">
    <property type="entry name" value="HTHARAC"/>
</dbReference>
<dbReference type="InterPro" id="IPR009057">
    <property type="entry name" value="Homeodomain-like_sf"/>
</dbReference>
<keyword evidence="3" id="KW-0804">Transcription</keyword>
<dbReference type="PANTHER" id="PTHR43280">
    <property type="entry name" value="ARAC-FAMILY TRANSCRIPTIONAL REGULATOR"/>
    <property type="match status" value="1"/>
</dbReference>
<dbReference type="EMBL" id="JACRSY010000005">
    <property type="protein sequence ID" value="MBC8578788.1"/>
    <property type="molecule type" value="Genomic_DNA"/>
</dbReference>
<dbReference type="Gene3D" id="2.60.120.280">
    <property type="entry name" value="Regulatory protein AraC"/>
    <property type="match status" value="1"/>
</dbReference>
<dbReference type="Gene3D" id="1.10.10.60">
    <property type="entry name" value="Homeodomain-like"/>
    <property type="match status" value="2"/>
</dbReference>
<dbReference type="Pfam" id="PF12833">
    <property type="entry name" value="HTH_18"/>
    <property type="match status" value="1"/>
</dbReference>
<dbReference type="AlphaFoldDB" id="A0A926EEF2"/>
<dbReference type="InterPro" id="IPR037923">
    <property type="entry name" value="HTH-like"/>
</dbReference>
<dbReference type="PROSITE" id="PS00041">
    <property type="entry name" value="HTH_ARAC_FAMILY_1"/>
    <property type="match status" value="1"/>
</dbReference>
<sequence>MEKQVLFPMLTKDVESLPCFVTGIGMYYEENGVEREKGYSDYQWTYCLEGEGILKINGEVYTIKPGMAFFFRKDIPHVYEPTIKTWKTAWITFNGMQIESILDYMGIGNALVLNIEWMTEMRQRIKEIFYTLNVPLDRYERNIIGSGQLYNFLIFMDQNRRACQNENQIYERLRPVIRYMDTYYAQDITLEDLANQIGVTKYYLCRLFKEAYEHKPIDYLNKIRIKKAKEYLVMQEQVKIKEIGEAVGFKDSSYFCSKFKEYEGCSPLEFKRKYI</sequence>
<dbReference type="InterPro" id="IPR003313">
    <property type="entry name" value="AraC-bd"/>
</dbReference>
<protein>
    <submittedName>
        <fullName evidence="5">AraC family transcriptional regulator</fullName>
    </submittedName>
</protein>
<evidence type="ECO:0000256" key="1">
    <source>
        <dbReference type="ARBA" id="ARBA00023015"/>
    </source>
</evidence>
<evidence type="ECO:0000259" key="4">
    <source>
        <dbReference type="PROSITE" id="PS01124"/>
    </source>
</evidence>
<dbReference type="Pfam" id="PF02311">
    <property type="entry name" value="AraC_binding"/>
    <property type="match status" value="1"/>
</dbReference>
<feature type="domain" description="HTH araC/xylS-type" evidence="4">
    <location>
        <begin position="174"/>
        <end position="273"/>
    </location>
</feature>
<gene>
    <name evidence="5" type="ORF">H8718_04490</name>
</gene>
<keyword evidence="6" id="KW-1185">Reference proteome</keyword>
<organism evidence="5 6">
    <name type="scientific">Zhenhengia yiwuensis</name>
    <dbReference type="NCBI Taxonomy" id="2763666"/>
    <lineage>
        <taxon>Bacteria</taxon>
        <taxon>Bacillati</taxon>
        <taxon>Bacillota</taxon>
        <taxon>Clostridia</taxon>
        <taxon>Lachnospirales</taxon>
        <taxon>Lachnospiraceae</taxon>
        <taxon>Zhenhengia</taxon>
    </lineage>
</organism>
<comment type="caution">
    <text evidence="5">The sequence shown here is derived from an EMBL/GenBank/DDBJ whole genome shotgun (WGS) entry which is preliminary data.</text>
</comment>
<dbReference type="RefSeq" id="WP_249331860.1">
    <property type="nucleotide sequence ID" value="NZ_JACRSY010000005.1"/>
</dbReference>
<evidence type="ECO:0000313" key="6">
    <source>
        <dbReference type="Proteomes" id="UP000655830"/>
    </source>
</evidence>
<keyword evidence="2" id="KW-0238">DNA-binding</keyword>
<dbReference type="InterPro" id="IPR018060">
    <property type="entry name" value="HTH_AraC"/>
</dbReference>
<dbReference type="SUPFAM" id="SSF46689">
    <property type="entry name" value="Homeodomain-like"/>
    <property type="match status" value="2"/>
</dbReference>
<proteinExistence type="predicted"/>
<evidence type="ECO:0000256" key="3">
    <source>
        <dbReference type="ARBA" id="ARBA00023163"/>
    </source>
</evidence>
<name>A0A926EEF2_9FIRM</name>
<dbReference type="PANTHER" id="PTHR43280:SF2">
    <property type="entry name" value="HTH-TYPE TRANSCRIPTIONAL REGULATOR EXSA"/>
    <property type="match status" value="1"/>
</dbReference>
<evidence type="ECO:0000313" key="5">
    <source>
        <dbReference type="EMBL" id="MBC8578788.1"/>
    </source>
</evidence>
<dbReference type="SUPFAM" id="SSF51215">
    <property type="entry name" value="Regulatory protein AraC"/>
    <property type="match status" value="1"/>
</dbReference>
<reference evidence="5" key="1">
    <citation type="submission" date="2020-08" db="EMBL/GenBank/DDBJ databases">
        <title>Genome public.</title>
        <authorList>
            <person name="Liu C."/>
            <person name="Sun Q."/>
        </authorList>
    </citation>
    <scope>NUCLEOTIDE SEQUENCE</scope>
    <source>
        <strain evidence="5">NSJ-12</strain>
    </source>
</reference>
<dbReference type="PROSITE" id="PS01124">
    <property type="entry name" value="HTH_ARAC_FAMILY_2"/>
    <property type="match status" value="1"/>
</dbReference>
<dbReference type="Proteomes" id="UP000655830">
    <property type="component" value="Unassembled WGS sequence"/>
</dbReference>